<feature type="transmembrane region" description="Helical" evidence="1">
    <location>
        <begin position="173"/>
        <end position="192"/>
    </location>
</feature>
<sequence>MDSPQVLDYRGFRLRYLNSPQYSHVKLLFFWPLFGLLFAYVERVGVTDVYTPVHIFLDDLIPFCEWFVLPYLFWFIFLVWMQAYTFFREVDGFRQMMWFIILTYSVTMVLYFLFPTCQELRPQHFPRDNVLTRFMARFYAFDTNTNVCPSIHVIGAVACLAAGWHSRRFGTPLWRAVFTVITVLICLSTVFLKQHSALDVFAALPLCAGAWWLVYRSRWAKKFARPR</sequence>
<dbReference type="AlphaFoldDB" id="A0A9D0Z4E5"/>
<keyword evidence="1" id="KW-1133">Transmembrane helix</keyword>
<keyword evidence="1" id="KW-0472">Membrane</keyword>
<feature type="transmembrane region" description="Helical" evidence="1">
    <location>
        <begin position="60"/>
        <end position="84"/>
    </location>
</feature>
<evidence type="ECO:0000313" key="3">
    <source>
        <dbReference type="Proteomes" id="UP000886874"/>
    </source>
</evidence>
<accession>A0A9D0Z4E5</accession>
<feature type="transmembrane region" description="Helical" evidence="1">
    <location>
        <begin position="96"/>
        <end position="114"/>
    </location>
</feature>
<dbReference type="SUPFAM" id="SSF48317">
    <property type="entry name" value="Acid phosphatase/Vanadium-dependent haloperoxidase"/>
    <property type="match status" value="1"/>
</dbReference>
<evidence type="ECO:0000313" key="2">
    <source>
        <dbReference type="EMBL" id="HIQ68798.1"/>
    </source>
</evidence>
<dbReference type="InterPro" id="IPR036938">
    <property type="entry name" value="PAP2/HPO_sf"/>
</dbReference>
<dbReference type="EMBL" id="DVFN01000008">
    <property type="protein sequence ID" value="HIQ68798.1"/>
    <property type="molecule type" value="Genomic_DNA"/>
</dbReference>
<protein>
    <submittedName>
        <fullName evidence="2">Phosphatase PAP2 family protein</fullName>
    </submittedName>
</protein>
<reference evidence="2" key="1">
    <citation type="submission" date="2020-10" db="EMBL/GenBank/DDBJ databases">
        <authorList>
            <person name="Gilroy R."/>
        </authorList>
    </citation>
    <scope>NUCLEOTIDE SEQUENCE</scope>
    <source>
        <strain evidence="2">ChiSjej2B20-13462</strain>
    </source>
</reference>
<gene>
    <name evidence="2" type="ORF">IAA67_00475</name>
</gene>
<feature type="transmembrane region" description="Helical" evidence="1">
    <location>
        <begin position="198"/>
        <end position="215"/>
    </location>
</feature>
<dbReference type="Proteomes" id="UP000886874">
    <property type="component" value="Unassembled WGS sequence"/>
</dbReference>
<feature type="transmembrane region" description="Helical" evidence="1">
    <location>
        <begin position="21"/>
        <end position="40"/>
    </location>
</feature>
<evidence type="ECO:0000256" key="1">
    <source>
        <dbReference type="SAM" id="Phobius"/>
    </source>
</evidence>
<reference evidence="2" key="2">
    <citation type="journal article" date="2021" name="PeerJ">
        <title>Extensive microbial diversity within the chicken gut microbiome revealed by metagenomics and culture.</title>
        <authorList>
            <person name="Gilroy R."/>
            <person name="Ravi A."/>
            <person name="Getino M."/>
            <person name="Pursley I."/>
            <person name="Horton D.L."/>
            <person name="Alikhan N.F."/>
            <person name="Baker D."/>
            <person name="Gharbi K."/>
            <person name="Hall N."/>
            <person name="Watson M."/>
            <person name="Adriaenssens E.M."/>
            <person name="Foster-Nyarko E."/>
            <person name="Jarju S."/>
            <person name="Secka A."/>
            <person name="Antonio M."/>
            <person name="Oren A."/>
            <person name="Chaudhuri R.R."/>
            <person name="La Ragione R."/>
            <person name="Hildebrand F."/>
            <person name="Pallen M.J."/>
        </authorList>
    </citation>
    <scope>NUCLEOTIDE SEQUENCE</scope>
    <source>
        <strain evidence="2">ChiSjej2B20-13462</strain>
    </source>
</reference>
<dbReference type="GO" id="GO:0016020">
    <property type="term" value="C:membrane"/>
    <property type="evidence" value="ECO:0007669"/>
    <property type="project" value="UniProtKB-SubCell"/>
</dbReference>
<proteinExistence type="predicted"/>
<organism evidence="2 3">
    <name type="scientific">Candidatus Avoscillospira stercorigallinarum</name>
    <dbReference type="NCBI Taxonomy" id="2840708"/>
    <lineage>
        <taxon>Bacteria</taxon>
        <taxon>Bacillati</taxon>
        <taxon>Bacillota</taxon>
        <taxon>Clostridia</taxon>
        <taxon>Eubacteriales</taxon>
        <taxon>Oscillospiraceae</taxon>
        <taxon>Oscillospiraceae incertae sedis</taxon>
        <taxon>Candidatus Avoscillospira</taxon>
    </lineage>
</organism>
<comment type="caution">
    <text evidence="2">The sequence shown here is derived from an EMBL/GenBank/DDBJ whole genome shotgun (WGS) entry which is preliminary data.</text>
</comment>
<name>A0A9D0Z4E5_9FIRM</name>
<keyword evidence="1" id="KW-0812">Transmembrane</keyword>